<dbReference type="InterPro" id="IPR012939">
    <property type="entry name" value="Glyco_hydro_92"/>
</dbReference>
<dbReference type="FunFam" id="1.20.1050.60:FF:000002">
    <property type="entry name" value="Glycosyl hydrolase family 92"/>
    <property type="match status" value="1"/>
</dbReference>
<dbReference type="InterPro" id="IPR050883">
    <property type="entry name" value="PNGase"/>
</dbReference>
<dbReference type="Gene3D" id="2.70.98.10">
    <property type="match status" value="1"/>
</dbReference>
<sequence>MSLYTPMFSRCFVRLLAVAASVQAADLTQYVLTDTGDTNGGNTFPGVSEPFGMVKLGPDLYTGSDSYSGYQATGNFTGFTMMHESGTGGAPKYGVVSQMPVLGNISNPLLDLNDTRAANDVTSVGYYKAQLGSGITVELGATSRAGLYQYTFPNASQKNIVVDVSHVLSSYRGQGLGQSFSGGDIAISDDGHYEGSGVYNNGWNRAPNWRIYFCGYFDASATSVKTFVGTSTNGSKLASYDSTSAVNSTERLGAVFTFNATKLTSRVGISWISSAQACANVNNQIPSGTALATLTSNTKDVWNTQVLSKVTTTDANVTNLQLLYSSLYFMHLLPSNRTGENPGWTSTEPYYDDTFTFWDLFRCTTALLHILQPVAYEEYIRSLIDIFRHEGYMPDARSSNFNGATQGGSNADNVLADAYVKGVRGAINWEDGYAAMVKDAEVTPPNNNDPRDLSGSTAQGRGALPDWLEYGYITPTFGRSVSRAVEYAVNDFALYQVASGLGNITDAEKYLNRSRNWRNHWNPDVTSLGFSGFMVPRNTSGFIAQDPLVCGGCYWSDYYYEGLPWEYSFNAHHDIDTLITYANGTSTFVSRLETMFVGGANTESGGTGSSSFNYTIFNPGNEPSFTTPYLFNFVGRQDLSVYHSRFAAKSYYAPTPSGLPGNSDAGAMESWLLWSMLGLYPLTGQTTFLIGSPWFANTTIALGNGKSLEVTTEGGSEEVYYVQSLTVNGQAWDKAWVAWEDVFADGGSMHFVLGKEPTIWATGDAPPSPASVDLGS</sequence>
<dbReference type="AlphaFoldDB" id="A0A3D8RTZ7"/>
<dbReference type="FunFam" id="1.20.1610.10:FF:000003">
    <property type="entry name" value="Glycoside hydrolase family 92 protein"/>
    <property type="match status" value="1"/>
</dbReference>
<dbReference type="GO" id="GO:0000224">
    <property type="term" value="F:peptide-N4-(N-acetyl-beta-glucosaminyl)asparagine amidase activity"/>
    <property type="evidence" value="ECO:0007669"/>
    <property type="project" value="TreeGrafter"/>
</dbReference>
<evidence type="ECO:0000313" key="5">
    <source>
        <dbReference type="Proteomes" id="UP000256645"/>
    </source>
</evidence>
<evidence type="ECO:0000259" key="3">
    <source>
        <dbReference type="Pfam" id="PF17678"/>
    </source>
</evidence>
<evidence type="ECO:0000259" key="2">
    <source>
        <dbReference type="Pfam" id="PF07971"/>
    </source>
</evidence>
<feature type="domain" description="Glycosyl hydrolase family 92" evidence="2">
    <location>
        <begin position="276"/>
        <end position="754"/>
    </location>
</feature>
<dbReference type="GO" id="GO:0005829">
    <property type="term" value="C:cytosol"/>
    <property type="evidence" value="ECO:0007669"/>
    <property type="project" value="TreeGrafter"/>
</dbReference>
<feature type="signal peptide" evidence="1">
    <location>
        <begin position="1"/>
        <end position="24"/>
    </location>
</feature>
<dbReference type="Gene3D" id="1.20.1610.10">
    <property type="entry name" value="alpha-1,2-mannosidases domains"/>
    <property type="match status" value="1"/>
</dbReference>
<keyword evidence="1" id="KW-0732">Signal</keyword>
<dbReference type="GO" id="GO:0030246">
    <property type="term" value="F:carbohydrate binding"/>
    <property type="evidence" value="ECO:0007669"/>
    <property type="project" value="InterPro"/>
</dbReference>
<organism evidence="4 5">
    <name type="scientific">Coleophoma cylindrospora</name>
    <dbReference type="NCBI Taxonomy" id="1849047"/>
    <lineage>
        <taxon>Eukaryota</taxon>
        <taxon>Fungi</taxon>
        <taxon>Dikarya</taxon>
        <taxon>Ascomycota</taxon>
        <taxon>Pezizomycotina</taxon>
        <taxon>Leotiomycetes</taxon>
        <taxon>Helotiales</taxon>
        <taxon>Dermateaceae</taxon>
        <taxon>Coleophoma</taxon>
    </lineage>
</organism>
<dbReference type="Proteomes" id="UP000256645">
    <property type="component" value="Unassembled WGS sequence"/>
</dbReference>
<dbReference type="GO" id="GO:0006516">
    <property type="term" value="P:glycoprotein catabolic process"/>
    <property type="evidence" value="ECO:0007669"/>
    <property type="project" value="TreeGrafter"/>
</dbReference>
<dbReference type="Gene3D" id="3.30.2080.10">
    <property type="entry name" value="GH92 mannosidase domain"/>
    <property type="match status" value="1"/>
</dbReference>
<dbReference type="FunFam" id="3.30.2080.10:FF:000001">
    <property type="entry name" value="Alpha-1,2-mannosidase subfamily"/>
    <property type="match status" value="1"/>
</dbReference>
<feature type="domain" description="Glycosyl hydrolase family 92 N-terminal" evidence="3">
    <location>
        <begin position="30"/>
        <end position="270"/>
    </location>
</feature>
<dbReference type="InterPro" id="IPR005887">
    <property type="entry name" value="GH92_a_mannosidase_put"/>
</dbReference>
<evidence type="ECO:0000313" key="4">
    <source>
        <dbReference type="EMBL" id="RDW77523.1"/>
    </source>
</evidence>
<dbReference type="InterPro" id="IPR041371">
    <property type="entry name" value="GH92_N"/>
</dbReference>
<dbReference type="PANTHER" id="PTHR12143:SF44">
    <property type="entry name" value="GLYCOSYL HYDROLASE FAMILY 92 DOMAIN-CONTAINING PROTEIN"/>
    <property type="match status" value="1"/>
</dbReference>
<name>A0A3D8RTZ7_9HELO</name>
<dbReference type="Pfam" id="PF17678">
    <property type="entry name" value="Glyco_hydro_92N"/>
    <property type="match status" value="1"/>
</dbReference>
<dbReference type="PANTHER" id="PTHR12143">
    <property type="entry name" value="PEPTIDE N-GLYCANASE PNGASE -RELATED"/>
    <property type="match status" value="1"/>
</dbReference>
<dbReference type="SUPFAM" id="SSF48208">
    <property type="entry name" value="Six-hairpin glycosidases"/>
    <property type="match status" value="1"/>
</dbReference>
<dbReference type="NCBIfam" id="TIGR01180">
    <property type="entry name" value="aman2_put"/>
    <property type="match status" value="1"/>
</dbReference>
<feature type="chain" id="PRO_5017813958" description="Glycoside hydrolase family 92 protein" evidence="1">
    <location>
        <begin position="25"/>
        <end position="776"/>
    </location>
</feature>
<gene>
    <name evidence="4" type="ORF">BP6252_05576</name>
</gene>
<dbReference type="GO" id="GO:0005634">
    <property type="term" value="C:nucleus"/>
    <property type="evidence" value="ECO:0007669"/>
    <property type="project" value="TreeGrafter"/>
</dbReference>
<evidence type="ECO:0000256" key="1">
    <source>
        <dbReference type="SAM" id="SignalP"/>
    </source>
</evidence>
<dbReference type="Gene3D" id="1.20.1050.60">
    <property type="entry name" value="alpha-1,2-mannosidase"/>
    <property type="match status" value="1"/>
</dbReference>
<dbReference type="STRING" id="1849047.A0A3D8RTZ7"/>
<proteinExistence type="predicted"/>
<keyword evidence="5" id="KW-1185">Reference proteome</keyword>
<dbReference type="Pfam" id="PF07971">
    <property type="entry name" value="Glyco_hydro_92"/>
    <property type="match status" value="1"/>
</dbReference>
<protein>
    <recommendedName>
        <fullName evidence="6">Glycoside hydrolase family 92 protein</fullName>
    </recommendedName>
</protein>
<dbReference type="EMBL" id="PDLM01000005">
    <property type="protein sequence ID" value="RDW77523.1"/>
    <property type="molecule type" value="Genomic_DNA"/>
</dbReference>
<dbReference type="OrthoDB" id="449263at2759"/>
<dbReference type="InterPro" id="IPR014718">
    <property type="entry name" value="GH-type_carb-bd"/>
</dbReference>
<reference evidence="4 5" key="1">
    <citation type="journal article" date="2018" name="IMA Fungus">
        <title>IMA Genome-F 9: Draft genome sequence of Annulohypoxylon stygium, Aspergillus mulundensis, Berkeleyomyces basicola (syn. Thielaviopsis basicola), Ceratocystis smalleyi, two Cercospora beticola strains, Coleophoma cylindrospora, Fusarium fracticaudum, Phialophora cf. hyalina, and Morchella septimelata.</title>
        <authorList>
            <person name="Wingfield B.D."/>
            <person name="Bills G.F."/>
            <person name="Dong Y."/>
            <person name="Huang W."/>
            <person name="Nel W.J."/>
            <person name="Swalarsk-Parry B.S."/>
            <person name="Vaghefi N."/>
            <person name="Wilken P.M."/>
            <person name="An Z."/>
            <person name="de Beer Z.W."/>
            <person name="De Vos L."/>
            <person name="Chen L."/>
            <person name="Duong T.A."/>
            <person name="Gao Y."/>
            <person name="Hammerbacher A."/>
            <person name="Kikkert J.R."/>
            <person name="Li Y."/>
            <person name="Li H."/>
            <person name="Li K."/>
            <person name="Li Q."/>
            <person name="Liu X."/>
            <person name="Ma X."/>
            <person name="Naidoo K."/>
            <person name="Pethybridge S.J."/>
            <person name="Sun J."/>
            <person name="Steenkamp E.T."/>
            <person name="van der Nest M.A."/>
            <person name="van Wyk S."/>
            <person name="Wingfield M.J."/>
            <person name="Xiong C."/>
            <person name="Yue Q."/>
            <person name="Zhang X."/>
        </authorList>
    </citation>
    <scope>NUCLEOTIDE SEQUENCE [LARGE SCALE GENOMIC DNA]</scope>
    <source>
        <strain evidence="4 5">BP6252</strain>
    </source>
</reference>
<dbReference type="FunFam" id="2.70.98.10:FF:000028">
    <property type="entry name" value="Alpha-1,2-mannosidase family protein (AFU_orthologue AFUA_5G10520)"/>
    <property type="match status" value="1"/>
</dbReference>
<dbReference type="InterPro" id="IPR008928">
    <property type="entry name" value="6-hairpin_glycosidase_sf"/>
</dbReference>
<accession>A0A3D8RTZ7</accession>
<evidence type="ECO:0008006" key="6">
    <source>
        <dbReference type="Google" id="ProtNLM"/>
    </source>
</evidence>
<dbReference type="GO" id="GO:0005975">
    <property type="term" value="P:carbohydrate metabolic process"/>
    <property type="evidence" value="ECO:0007669"/>
    <property type="project" value="InterPro"/>
</dbReference>
<comment type="caution">
    <text evidence="4">The sequence shown here is derived from an EMBL/GenBank/DDBJ whole genome shotgun (WGS) entry which is preliminary data.</text>
</comment>